<evidence type="ECO:0000256" key="1">
    <source>
        <dbReference type="ARBA" id="ARBA00004651"/>
    </source>
</evidence>
<evidence type="ECO:0000256" key="6">
    <source>
        <dbReference type="ARBA" id="ARBA00038076"/>
    </source>
</evidence>
<dbReference type="Proteomes" id="UP000235836">
    <property type="component" value="Unassembled WGS sequence"/>
</dbReference>
<dbReference type="AlphaFoldDB" id="A0A2N6T7W7"/>
<feature type="transmembrane region" description="Helical" evidence="7">
    <location>
        <begin position="20"/>
        <end position="40"/>
    </location>
</feature>
<dbReference type="EMBL" id="PNHG01000001">
    <property type="protein sequence ID" value="PMC65426.1"/>
    <property type="molecule type" value="Genomic_DNA"/>
</dbReference>
<evidence type="ECO:0000256" key="3">
    <source>
        <dbReference type="ARBA" id="ARBA00022692"/>
    </source>
</evidence>
<feature type="transmembrane region" description="Helical" evidence="7">
    <location>
        <begin position="435"/>
        <end position="455"/>
    </location>
</feature>
<feature type="domain" description="ABC3 transporter permease C-terminal" evidence="8">
    <location>
        <begin position="264"/>
        <end position="385"/>
    </location>
</feature>
<keyword evidence="2" id="KW-1003">Cell membrane</keyword>
<name>A0A2N6T7W7_9CORY</name>
<evidence type="ECO:0000256" key="5">
    <source>
        <dbReference type="ARBA" id="ARBA00023136"/>
    </source>
</evidence>
<keyword evidence="3 7" id="KW-0812">Transmembrane</keyword>
<comment type="caution">
    <text evidence="10">The sequence shown here is derived from an EMBL/GenBank/DDBJ whole genome shotgun (WGS) entry which is preliminary data.</text>
</comment>
<sequence length="855" mass="88893">MSSALTKVSLRNVAAHKLRLALTVLAVVLGTAFIAGSLMFTAMLGKTFDSAVASAFAEDDAVVRGQEQGAPVPLELRDAIGADPDVNKVNISGRTAVVVADSDRNAYQTGAGVSEVHIYYPPEDAVGSVPEVVDGSAPKAVGEAMVNAKGAAKYRIGIGDELIVVDTQATQTMKVTGLYTNELDQGMSLTLRIPEESYLEFYAAHGTVPGFSVSAKEGVDPAQLTAHLAEKFPEYEVKEGQTLADEASEEIRNALSFVSYFLIAFGLVGLLVGTFLIANTFSMIVAQRTKEFALLRALGASKSQITRSVVVEAALVGVIGSALGVLAGAGLVAVIRVVMERQGMELPGAGWGLSVAAVVVPIVVGALVTVASAWAPARRAGRVQPVEAMRSSESSTPQPLKARTLVGVALLLIGVGLAAWGVLWEDGSTGPRAGLVGGAAVSAIIGLFLAGPALSLPIVPVLGKGIGAPFGAVGSLAATNSKRNPRRASATAFALMLGVALVTAFGMLGTTMQRSVDDILEDEVTADLVMYGPQFGAFPVPGDVPGKVEEADGVGDVITYSQAPLTINGKAAYEMGPMKVSDVMNGDPGRLTVIEMVDGTSDLSDGGVVLPEAYAKEHALKVGDVVDVDSPLGSPLSQGGPVQAEVKGIFGKSNILESFVISRATAEKLVRPDQETILMVGANSDGSVDEDTLRANVEKAVKDSIIVQVRTPDEFGGEAKQLITQMLYILYALLSLAVVIAVLGIINTLTLSVIERRQEIGMLRAVGAQRRQVRTMIILESVQIAVFGALLGVLTGLALGWAFLTVLKDQGLSNIAYPWVLLAVMLVSSLVVGVVAALWPAQRAAKTPPLDAIAE</sequence>
<evidence type="ECO:0000313" key="11">
    <source>
        <dbReference type="Proteomes" id="UP000235836"/>
    </source>
</evidence>
<gene>
    <name evidence="10" type="ORF">CJ203_00680</name>
</gene>
<feature type="transmembrane region" description="Helical" evidence="7">
    <location>
        <begin position="351"/>
        <end position="375"/>
    </location>
</feature>
<evidence type="ECO:0000256" key="2">
    <source>
        <dbReference type="ARBA" id="ARBA00022475"/>
    </source>
</evidence>
<feature type="transmembrane region" description="Helical" evidence="7">
    <location>
        <begin position="490"/>
        <end position="509"/>
    </location>
</feature>
<feature type="transmembrane region" description="Helical" evidence="7">
    <location>
        <begin position="257"/>
        <end position="278"/>
    </location>
</feature>
<feature type="transmembrane region" description="Helical" evidence="7">
    <location>
        <begin position="775"/>
        <end position="804"/>
    </location>
</feature>
<feature type="domain" description="MacB-like periplasmic core" evidence="9">
    <location>
        <begin position="490"/>
        <end position="688"/>
    </location>
</feature>
<dbReference type="GO" id="GO:0005886">
    <property type="term" value="C:plasma membrane"/>
    <property type="evidence" value="ECO:0007669"/>
    <property type="project" value="UniProtKB-SubCell"/>
</dbReference>
<keyword evidence="5 7" id="KW-0472">Membrane</keyword>
<feature type="transmembrane region" description="Helical" evidence="7">
    <location>
        <begin position="728"/>
        <end position="754"/>
    </location>
</feature>
<evidence type="ECO:0000256" key="4">
    <source>
        <dbReference type="ARBA" id="ARBA00022989"/>
    </source>
</evidence>
<dbReference type="RefSeq" id="WP_102723183.1">
    <property type="nucleotide sequence ID" value="NZ_PNHG01000001.1"/>
</dbReference>
<evidence type="ECO:0000313" key="10">
    <source>
        <dbReference type="EMBL" id="PMC65426.1"/>
    </source>
</evidence>
<evidence type="ECO:0000259" key="8">
    <source>
        <dbReference type="Pfam" id="PF02687"/>
    </source>
</evidence>
<dbReference type="Pfam" id="PF02687">
    <property type="entry name" value="FtsX"/>
    <property type="match status" value="2"/>
</dbReference>
<dbReference type="InterPro" id="IPR003838">
    <property type="entry name" value="ABC3_permease_C"/>
</dbReference>
<dbReference type="PANTHER" id="PTHR30572:SF4">
    <property type="entry name" value="ABC TRANSPORTER PERMEASE YTRF"/>
    <property type="match status" value="1"/>
</dbReference>
<dbReference type="Pfam" id="PF12704">
    <property type="entry name" value="MacB_PCD"/>
    <property type="match status" value="2"/>
</dbReference>
<dbReference type="PANTHER" id="PTHR30572">
    <property type="entry name" value="MEMBRANE COMPONENT OF TRANSPORTER-RELATED"/>
    <property type="match status" value="1"/>
</dbReference>
<feature type="transmembrane region" description="Helical" evidence="7">
    <location>
        <begin position="816"/>
        <end position="839"/>
    </location>
</feature>
<evidence type="ECO:0000256" key="7">
    <source>
        <dbReference type="SAM" id="Phobius"/>
    </source>
</evidence>
<dbReference type="InterPro" id="IPR025857">
    <property type="entry name" value="MacB_PCD"/>
</dbReference>
<proteinExistence type="inferred from homology"/>
<feature type="transmembrane region" description="Helical" evidence="7">
    <location>
        <begin position="313"/>
        <end position="339"/>
    </location>
</feature>
<feature type="domain" description="ABC3 transporter permease C-terminal" evidence="8">
    <location>
        <begin position="733"/>
        <end position="849"/>
    </location>
</feature>
<protein>
    <submittedName>
        <fullName evidence="10">ABC transporter permease</fullName>
    </submittedName>
</protein>
<comment type="subcellular location">
    <subcellularLocation>
        <location evidence="1">Cell membrane</location>
        <topology evidence="1">Multi-pass membrane protein</topology>
    </subcellularLocation>
</comment>
<keyword evidence="11" id="KW-1185">Reference proteome</keyword>
<organism evidence="10 11">
    <name type="scientific">Corynebacterium tuscaniense</name>
    <dbReference type="NCBI Taxonomy" id="302449"/>
    <lineage>
        <taxon>Bacteria</taxon>
        <taxon>Bacillati</taxon>
        <taxon>Actinomycetota</taxon>
        <taxon>Actinomycetes</taxon>
        <taxon>Mycobacteriales</taxon>
        <taxon>Corynebacteriaceae</taxon>
        <taxon>Corynebacterium</taxon>
    </lineage>
</organism>
<comment type="similarity">
    <text evidence="6">Belongs to the ABC-4 integral membrane protein family.</text>
</comment>
<dbReference type="InterPro" id="IPR050250">
    <property type="entry name" value="Macrolide_Exporter_MacB"/>
</dbReference>
<feature type="transmembrane region" description="Helical" evidence="7">
    <location>
        <begin position="404"/>
        <end position="423"/>
    </location>
</feature>
<reference evidence="10 11" key="1">
    <citation type="submission" date="2017-09" db="EMBL/GenBank/DDBJ databases">
        <title>Bacterial strain isolated from the female urinary microbiota.</title>
        <authorList>
            <person name="Thomas-White K."/>
            <person name="Kumar N."/>
            <person name="Forster S."/>
            <person name="Putonti C."/>
            <person name="Lawley T."/>
            <person name="Wolfe A.J."/>
        </authorList>
    </citation>
    <scope>NUCLEOTIDE SEQUENCE [LARGE SCALE GENOMIC DNA]</scope>
    <source>
        <strain evidence="10 11">UMB0792</strain>
    </source>
</reference>
<dbReference type="GO" id="GO:0022857">
    <property type="term" value="F:transmembrane transporter activity"/>
    <property type="evidence" value="ECO:0007669"/>
    <property type="project" value="TreeGrafter"/>
</dbReference>
<accession>A0A2N6T7W7</accession>
<feature type="domain" description="MacB-like periplasmic core" evidence="9">
    <location>
        <begin position="21"/>
        <end position="229"/>
    </location>
</feature>
<evidence type="ECO:0000259" key="9">
    <source>
        <dbReference type="Pfam" id="PF12704"/>
    </source>
</evidence>
<keyword evidence="4 7" id="KW-1133">Transmembrane helix</keyword>